<evidence type="ECO:0000313" key="2">
    <source>
        <dbReference type="Proteomes" id="UP001434883"/>
    </source>
</evidence>
<dbReference type="Proteomes" id="UP001434883">
    <property type="component" value="Unassembled WGS sequence"/>
</dbReference>
<keyword evidence="2" id="KW-1185">Reference proteome</keyword>
<accession>A0ABV0QZQ7</accession>
<name>A0ABV0QZQ7_9TELE</name>
<sequence length="92" mass="9821">MPHRRGHAFEVFYSPEAECLVLEAMEKGVKPQRAGDMLTAAAVAPDEVELRAFAGLLLLACVFMESVATLWDAKSGRVIFSAEAAPLCALGA</sequence>
<evidence type="ECO:0000313" key="1">
    <source>
        <dbReference type="EMBL" id="MEQ2201335.1"/>
    </source>
</evidence>
<gene>
    <name evidence="1" type="ORF">XENOCAPTIV_010882</name>
</gene>
<organism evidence="1 2">
    <name type="scientific">Xenoophorus captivus</name>
    <dbReference type="NCBI Taxonomy" id="1517983"/>
    <lineage>
        <taxon>Eukaryota</taxon>
        <taxon>Metazoa</taxon>
        <taxon>Chordata</taxon>
        <taxon>Craniata</taxon>
        <taxon>Vertebrata</taxon>
        <taxon>Euteleostomi</taxon>
        <taxon>Actinopterygii</taxon>
        <taxon>Neopterygii</taxon>
        <taxon>Teleostei</taxon>
        <taxon>Neoteleostei</taxon>
        <taxon>Acanthomorphata</taxon>
        <taxon>Ovalentaria</taxon>
        <taxon>Atherinomorphae</taxon>
        <taxon>Cyprinodontiformes</taxon>
        <taxon>Goodeidae</taxon>
        <taxon>Xenoophorus</taxon>
    </lineage>
</organism>
<dbReference type="EMBL" id="JAHRIN010027561">
    <property type="protein sequence ID" value="MEQ2201335.1"/>
    <property type="molecule type" value="Genomic_DNA"/>
</dbReference>
<proteinExistence type="predicted"/>
<feature type="non-terminal residue" evidence="1">
    <location>
        <position position="92"/>
    </location>
</feature>
<protein>
    <submittedName>
        <fullName evidence="1">Uncharacterized protein</fullName>
    </submittedName>
</protein>
<reference evidence="1 2" key="1">
    <citation type="submission" date="2021-06" db="EMBL/GenBank/DDBJ databases">
        <authorList>
            <person name="Palmer J.M."/>
        </authorList>
    </citation>
    <scope>NUCLEOTIDE SEQUENCE [LARGE SCALE GENOMIC DNA]</scope>
    <source>
        <strain evidence="1 2">XC_2019</strain>
        <tissue evidence="1">Muscle</tissue>
    </source>
</reference>
<comment type="caution">
    <text evidence="1">The sequence shown here is derived from an EMBL/GenBank/DDBJ whole genome shotgun (WGS) entry which is preliminary data.</text>
</comment>